<gene>
    <name evidence="1" type="ORF">VNO77_34981</name>
</gene>
<keyword evidence="2" id="KW-1185">Reference proteome</keyword>
<dbReference type="EMBL" id="JAYMYQ010000008">
    <property type="protein sequence ID" value="KAK7316177.1"/>
    <property type="molecule type" value="Genomic_DNA"/>
</dbReference>
<dbReference type="AlphaFoldDB" id="A0AAN9KHB5"/>
<evidence type="ECO:0000313" key="2">
    <source>
        <dbReference type="Proteomes" id="UP001367508"/>
    </source>
</evidence>
<proteinExistence type="predicted"/>
<evidence type="ECO:0000313" key="1">
    <source>
        <dbReference type="EMBL" id="KAK7316177.1"/>
    </source>
</evidence>
<comment type="caution">
    <text evidence="1">The sequence shown here is derived from an EMBL/GenBank/DDBJ whole genome shotgun (WGS) entry which is preliminary data.</text>
</comment>
<dbReference type="Proteomes" id="UP001367508">
    <property type="component" value="Unassembled WGS sequence"/>
</dbReference>
<accession>A0AAN9KHB5</accession>
<reference evidence="1 2" key="1">
    <citation type="submission" date="2024-01" db="EMBL/GenBank/DDBJ databases">
        <title>The genomes of 5 underutilized Papilionoideae crops provide insights into root nodulation and disease resistanc.</title>
        <authorList>
            <person name="Jiang F."/>
        </authorList>
    </citation>
    <scope>NUCLEOTIDE SEQUENCE [LARGE SCALE GENOMIC DNA]</scope>
    <source>
        <strain evidence="1">LVBAO_FW01</strain>
        <tissue evidence="1">Leaves</tissue>
    </source>
</reference>
<protein>
    <submittedName>
        <fullName evidence="1">Uncharacterized protein</fullName>
    </submittedName>
</protein>
<name>A0AAN9KHB5_CANGL</name>
<sequence>MLSWVPGDNPGSIARSAWMDPLSRMWQVCPYDWDAVWPGESDITCRRIDTQTKVALHAIFSFHGRHRTPWIMQRTSSSTHRTSWIMRDNILQLEGISIAASMHGISN</sequence>
<organism evidence="1 2">
    <name type="scientific">Canavalia gladiata</name>
    <name type="common">Sword bean</name>
    <name type="synonym">Dolichos gladiatus</name>
    <dbReference type="NCBI Taxonomy" id="3824"/>
    <lineage>
        <taxon>Eukaryota</taxon>
        <taxon>Viridiplantae</taxon>
        <taxon>Streptophyta</taxon>
        <taxon>Embryophyta</taxon>
        <taxon>Tracheophyta</taxon>
        <taxon>Spermatophyta</taxon>
        <taxon>Magnoliopsida</taxon>
        <taxon>eudicotyledons</taxon>
        <taxon>Gunneridae</taxon>
        <taxon>Pentapetalae</taxon>
        <taxon>rosids</taxon>
        <taxon>fabids</taxon>
        <taxon>Fabales</taxon>
        <taxon>Fabaceae</taxon>
        <taxon>Papilionoideae</taxon>
        <taxon>50 kb inversion clade</taxon>
        <taxon>NPAAA clade</taxon>
        <taxon>indigoferoid/millettioid clade</taxon>
        <taxon>Phaseoleae</taxon>
        <taxon>Canavalia</taxon>
    </lineage>
</organism>